<protein>
    <submittedName>
        <fullName evidence="1">Uncharacterized protein</fullName>
    </submittedName>
</protein>
<gene>
    <name evidence="1" type="ORF">S03H2_16218</name>
</gene>
<dbReference type="AlphaFoldDB" id="X1G2V5"/>
<evidence type="ECO:0000313" key="1">
    <source>
        <dbReference type="EMBL" id="GAH39120.1"/>
    </source>
</evidence>
<dbReference type="EMBL" id="BARU01008278">
    <property type="protein sequence ID" value="GAH39120.1"/>
    <property type="molecule type" value="Genomic_DNA"/>
</dbReference>
<accession>X1G2V5</accession>
<proteinExistence type="predicted"/>
<comment type="caution">
    <text evidence="1">The sequence shown here is derived from an EMBL/GenBank/DDBJ whole genome shotgun (WGS) entry which is preliminary data.</text>
</comment>
<sequence>MERGSWWYRSDLGIFCYWDGSSILCWGGSGGKIAEDTNTTVYATGGDKNILVTISGITTINYILHVRFNTDPAVDSGNPVNEVITGNVVGFTLVSLGAGTTLTTMVTVRGW</sequence>
<organism evidence="1">
    <name type="scientific">marine sediment metagenome</name>
    <dbReference type="NCBI Taxonomy" id="412755"/>
    <lineage>
        <taxon>unclassified sequences</taxon>
        <taxon>metagenomes</taxon>
        <taxon>ecological metagenomes</taxon>
    </lineage>
</organism>
<reference evidence="1" key="1">
    <citation type="journal article" date="2014" name="Front. Microbiol.">
        <title>High frequency of phylogenetically diverse reductive dehalogenase-homologous genes in deep subseafloor sedimentary metagenomes.</title>
        <authorList>
            <person name="Kawai M."/>
            <person name="Futagami T."/>
            <person name="Toyoda A."/>
            <person name="Takaki Y."/>
            <person name="Nishi S."/>
            <person name="Hori S."/>
            <person name="Arai W."/>
            <person name="Tsubouchi T."/>
            <person name="Morono Y."/>
            <person name="Uchiyama I."/>
            <person name="Ito T."/>
            <person name="Fujiyama A."/>
            <person name="Inagaki F."/>
            <person name="Takami H."/>
        </authorList>
    </citation>
    <scope>NUCLEOTIDE SEQUENCE</scope>
    <source>
        <strain evidence="1">Expedition CK06-06</strain>
    </source>
</reference>
<name>X1G2V5_9ZZZZ</name>